<dbReference type="SMART" id="SM00320">
    <property type="entry name" value="WD40"/>
    <property type="match status" value="7"/>
</dbReference>
<feature type="domain" description="TIR" evidence="4">
    <location>
        <begin position="4"/>
        <end position="116"/>
    </location>
</feature>
<dbReference type="Proteomes" id="UP000782610">
    <property type="component" value="Unassembled WGS sequence"/>
</dbReference>
<gene>
    <name evidence="6" type="ORF">HY834_16010</name>
</gene>
<dbReference type="InterPro" id="IPR049052">
    <property type="entry name" value="nSTAND1"/>
</dbReference>
<evidence type="ECO:0000259" key="5">
    <source>
        <dbReference type="Pfam" id="PF20703"/>
    </source>
</evidence>
<dbReference type="InterPro" id="IPR015943">
    <property type="entry name" value="WD40/YVTN_repeat-like_dom_sf"/>
</dbReference>
<organism evidence="6 7">
    <name type="scientific">Devosia nanyangense</name>
    <dbReference type="NCBI Taxonomy" id="1228055"/>
    <lineage>
        <taxon>Bacteria</taxon>
        <taxon>Pseudomonadati</taxon>
        <taxon>Pseudomonadota</taxon>
        <taxon>Alphaproteobacteria</taxon>
        <taxon>Hyphomicrobiales</taxon>
        <taxon>Devosiaceae</taxon>
        <taxon>Devosia</taxon>
    </lineage>
</organism>
<dbReference type="InterPro" id="IPR050505">
    <property type="entry name" value="WDR55/POC1"/>
</dbReference>
<dbReference type="Pfam" id="PF13676">
    <property type="entry name" value="TIR_2"/>
    <property type="match status" value="1"/>
</dbReference>
<keyword evidence="2" id="KW-0677">Repeat</keyword>
<reference evidence="6" key="1">
    <citation type="submission" date="2020-07" db="EMBL/GenBank/DDBJ databases">
        <title>Huge and variable diversity of episymbiotic CPR bacteria and DPANN archaea in groundwater ecosystems.</title>
        <authorList>
            <person name="He C.Y."/>
            <person name="Keren R."/>
            <person name="Whittaker M."/>
            <person name="Farag I.F."/>
            <person name="Doudna J."/>
            <person name="Cate J.H.D."/>
            <person name="Banfield J.F."/>
        </authorList>
    </citation>
    <scope>NUCLEOTIDE SEQUENCE</scope>
    <source>
        <strain evidence="6">NC_groundwater_1586_Pr3_B-0.1um_66_15</strain>
    </source>
</reference>
<dbReference type="PANTHER" id="PTHR44019">
    <property type="entry name" value="WD REPEAT-CONTAINING PROTEIN 55"/>
    <property type="match status" value="1"/>
</dbReference>
<feature type="repeat" description="WD" evidence="3">
    <location>
        <begin position="984"/>
        <end position="1025"/>
    </location>
</feature>
<dbReference type="InterPro" id="IPR027417">
    <property type="entry name" value="P-loop_NTPase"/>
</dbReference>
<dbReference type="GO" id="GO:0007165">
    <property type="term" value="P:signal transduction"/>
    <property type="evidence" value="ECO:0007669"/>
    <property type="project" value="InterPro"/>
</dbReference>
<dbReference type="PROSITE" id="PS50294">
    <property type="entry name" value="WD_REPEATS_REGION"/>
    <property type="match status" value="1"/>
</dbReference>
<dbReference type="PROSITE" id="PS50082">
    <property type="entry name" value="WD_REPEATS_2"/>
    <property type="match status" value="1"/>
</dbReference>
<accession>A0A933L565</accession>
<dbReference type="SUPFAM" id="SSF52540">
    <property type="entry name" value="P-loop containing nucleoside triphosphate hydrolases"/>
    <property type="match status" value="1"/>
</dbReference>
<dbReference type="InterPro" id="IPR001680">
    <property type="entry name" value="WD40_rpt"/>
</dbReference>
<dbReference type="SUPFAM" id="SSF69322">
    <property type="entry name" value="Tricorn protease domain 2"/>
    <property type="match status" value="2"/>
</dbReference>
<keyword evidence="1 3" id="KW-0853">WD repeat</keyword>
<dbReference type="Gene3D" id="2.130.10.10">
    <property type="entry name" value="YVTN repeat-like/Quinoprotein amine dehydrogenase"/>
    <property type="match status" value="3"/>
</dbReference>
<evidence type="ECO:0000313" key="7">
    <source>
        <dbReference type="Proteomes" id="UP000782610"/>
    </source>
</evidence>
<dbReference type="InterPro" id="IPR000157">
    <property type="entry name" value="TIR_dom"/>
</dbReference>
<evidence type="ECO:0000313" key="6">
    <source>
        <dbReference type="EMBL" id="MBI4923247.1"/>
    </source>
</evidence>
<comment type="caution">
    <text evidence="6">The sequence shown here is derived from an EMBL/GenBank/DDBJ whole genome shotgun (WGS) entry which is preliminary data.</text>
</comment>
<evidence type="ECO:0000256" key="1">
    <source>
        <dbReference type="ARBA" id="ARBA00022574"/>
    </source>
</evidence>
<feature type="domain" description="Novel STAND NTPase 1" evidence="5">
    <location>
        <begin position="173"/>
        <end position="597"/>
    </location>
</feature>
<evidence type="ECO:0000259" key="4">
    <source>
        <dbReference type="Pfam" id="PF13676"/>
    </source>
</evidence>
<evidence type="ECO:0000256" key="2">
    <source>
        <dbReference type="ARBA" id="ARBA00022737"/>
    </source>
</evidence>
<dbReference type="PANTHER" id="PTHR44019:SF20">
    <property type="entry name" value="WD REPEAT-CONTAINING PROTEIN 55"/>
    <property type="match status" value="1"/>
</dbReference>
<dbReference type="Gene3D" id="3.40.50.10140">
    <property type="entry name" value="Toll/interleukin-1 receptor homology (TIR) domain"/>
    <property type="match status" value="1"/>
</dbReference>
<name>A0A933L565_9HYPH</name>
<proteinExistence type="predicted"/>
<dbReference type="InterPro" id="IPR035897">
    <property type="entry name" value="Toll_tir_struct_dom_sf"/>
</dbReference>
<evidence type="ECO:0000256" key="3">
    <source>
        <dbReference type="PROSITE-ProRule" id="PRU00221"/>
    </source>
</evidence>
<dbReference type="EMBL" id="JACRAF010000049">
    <property type="protein sequence ID" value="MBI4923247.1"/>
    <property type="molecule type" value="Genomic_DNA"/>
</dbReference>
<dbReference type="Pfam" id="PF20703">
    <property type="entry name" value="nSTAND1"/>
    <property type="match status" value="1"/>
</dbReference>
<dbReference type="SUPFAM" id="SSF52200">
    <property type="entry name" value="Toll/Interleukin receptor TIR domain"/>
    <property type="match status" value="1"/>
</dbReference>
<sequence>MGKIFISHSSANNAEALAIHDWLAAQGWGDVFLDLDPRRGLVAGDRWQAALKAAAEQCELILILISPDWAKSKWCLAEFLLAKQMNKQILGVLVKPTPLGDLPVELTAEWQLVDLSAPNPGWSVTISPPRFEPETTIQFSGTGLARLSAGLQKAGLDPDNFLWPPASDPQRAPYRGLLPLDADDAGIFFGRDGAIVLTLDALRGLRAAAAPRFTTILGASGAGKSSFLRAGLLPRLDRDSRHFYVLPVIRPERAALTGEHGFAAMLALALKARNLTRNRADLRDAAIAGAAAVAPLLKQLAIAEDAGDGGADGPPTLVIAIDQAEELLTADNAEAGQLLTLLADLGQRDDPAVLVILTVRSDSFDQLQARPELAPTQPHHLVDLPPVPFGSFGDIIRGPARRVTAAGRKLTLDETLVDALLSDIEKGGAKDALPLLAFTLERLYRDYGADGDLQLSEYGKLGRIRGAIEAAVEQALGKADANPAIPRDRAARLALLRRGLIPWLAGIDPDTGSPRRRVARLAEVPEEARPLIELMVAERLLATDIDKQTGERTIEPAHEALLRQWGALDGWLVEDSADLGLVEALRRAATDWAANANAAEYVVHKGARLATAEQLAADDKFAAYLTSVDRAYLSAARDAENAAARKARAARTRLTIAAAVVGVVLVAGATAGYFIWSAGEGAKVLAAANFEIARSEAALRAGQPEEAAQAALAAYDLLPSTATRTAALTAAMAVPPNASIIFPVAERIADAAFLDSDHLLVLSARGAVTTLDLAMRKATGGTALSASPPPIALSPDGTLVVHADASLTGLEGSLVAAAPVEEFAARAGSVSAGRGGKVIAMIGLIGDVLVRDCRSLPCIDHRLAEGSATALALTADGARLAVGRDTGEVAFYSDFAAAPVVVPSGDGGVVSLAWFAGADRLAIGTEGNSLLLLDPAQPAALARIELTVHPGVVAASPTAPLIAVSCAGRDICIYGDDGGLRQELAGHNNAIAAIRWSADGASLASVAPNDPIRIWTLAPDRDIAFDRRAGSDPLTALAVDRARGIIAAGDKTGALTLWSGEAPPQHLGPPDGVDAPVTSLAFLSDGRLAAVYQSKAVAVWSLDKTTPDKLLTLDNLSFSRVAALTGDIRAAVPLSDKTILVLSGDELRETRVAADSMPLDQWGLAAAPAANTAFVSYSDGTIRRRDLGAGGEGTIVFDAKASICGAAPTTDNNGAKSLDVSADGKWLVATRTDAQVIVHNLTDPLKPICIALPAPDSKTVAFSPDTSKLAILSATDRLFVFDLAHPDDAIILGAPAVPDHSPVAAAAGKSRTTSWLAWLDDKTLAISTIAGTVETIALDTDSWRARVDSLVFTQ</sequence>
<protein>
    <submittedName>
        <fullName evidence="6">TIR domain-containing protein</fullName>
    </submittedName>
</protein>